<evidence type="ECO:0000256" key="3">
    <source>
        <dbReference type="SAM" id="MobiDB-lite"/>
    </source>
</evidence>
<dbReference type="InterPro" id="IPR027124">
    <property type="entry name" value="Swc5/CFDP1/2"/>
</dbReference>
<evidence type="ECO:0000313" key="6">
    <source>
        <dbReference type="Proteomes" id="UP000503462"/>
    </source>
</evidence>
<feature type="compositionally biased region" description="Basic and acidic residues" evidence="3">
    <location>
        <begin position="175"/>
        <end position="192"/>
    </location>
</feature>
<dbReference type="OrthoDB" id="445677at2759"/>
<accession>A0A6H0XP74</accession>
<dbReference type="InterPro" id="IPR011421">
    <property type="entry name" value="BCNT-C"/>
</dbReference>
<dbReference type="AlphaFoldDB" id="A0A6H0XP74"/>
<dbReference type="EMBL" id="CP051139">
    <property type="protein sequence ID" value="QIW96561.1"/>
    <property type="molecule type" value="Genomic_DNA"/>
</dbReference>
<evidence type="ECO:0000256" key="2">
    <source>
        <dbReference type="ARBA" id="ARBA00019138"/>
    </source>
</evidence>
<dbReference type="PROSITE" id="PS51279">
    <property type="entry name" value="BCNT_C"/>
    <property type="match status" value="1"/>
</dbReference>
<sequence>MKRDRDQIVSKPDDSDDEQYNEAEDEDFNPEQAAADEDVSSSDDEGTTSIAKTTKRKAEPNEELDSGDEATIKERKKKRRKHEDEGSDAEGGLIKTRSQRLAEPSGNIRRSLQNLPVGTSTITALETIQHGDQEHTPVSRPEEYVKIIRRIKFAGQTTEVEEEVLRSSEEAQRYLAEQERAQPKEDKTEQDGLQKPLRRMSLFEPNPLGIVKGIPPEKLRRRLPSRMDMAMAERRAEDERKRKAEKLSTMQKTALDWKGFVIEQGLGDELNEYGKSKKGFLAREQFLDKVHGANEVARRTARLKA</sequence>
<dbReference type="Proteomes" id="UP000503462">
    <property type="component" value="Chromosome 1"/>
</dbReference>
<proteinExistence type="inferred from homology"/>
<dbReference type="PANTHER" id="PTHR48407">
    <property type="entry name" value="CRANIOFACIAL DEVELOPMENT PROTEIN 1"/>
    <property type="match status" value="1"/>
</dbReference>
<feature type="region of interest" description="Disordered" evidence="3">
    <location>
        <begin position="1"/>
        <end position="115"/>
    </location>
</feature>
<feature type="region of interest" description="Disordered" evidence="3">
    <location>
        <begin position="175"/>
        <end position="194"/>
    </location>
</feature>
<evidence type="ECO:0000256" key="1">
    <source>
        <dbReference type="ARBA" id="ARBA00010465"/>
    </source>
</evidence>
<keyword evidence="6" id="KW-1185">Reference proteome</keyword>
<gene>
    <name evidence="5" type="ORF">AMS68_002079</name>
</gene>
<feature type="compositionally biased region" description="Acidic residues" evidence="3">
    <location>
        <begin position="14"/>
        <end position="46"/>
    </location>
</feature>
<evidence type="ECO:0000313" key="5">
    <source>
        <dbReference type="EMBL" id="QIW96561.1"/>
    </source>
</evidence>
<dbReference type="Pfam" id="PF07572">
    <property type="entry name" value="BCNT"/>
    <property type="match status" value="1"/>
</dbReference>
<protein>
    <recommendedName>
        <fullName evidence="2">SWR1-complex protein 5</fullName>
    </recommendedName>
</protein>
<feature type="domain" description="BCNT-C" evidence="4">
    <location>
        <begin position="227"/>
        <end position="305"/>
    </location>
</feature>
<feature type="compositionally biased region" description="Basic and acidic residues" evidence="3">
    <location>
        <begin position="1"/>
        <end position="13"/>
    </location>
</feature>
<organism evidence="5 6">
    <name type="scientific">Peltaster fructicola</name>
    <dbReference type="NCBI Taxonomy" id="286661"/>
    <lineage>
        <taxon>Eukaryota</taxon>
        <taxon>Fungi</taxon>
        <taxon>Dikarya</taxon>
        <taxon>Ascomycota</taxon>
        <taxon>Pezizomycotina</taxon>
        <taxon>Dothideomycetes</taxon>
        <taxon>Dothideomycetes incertae sedis</taxon>
        <taxon>Peltaster</taxon>
    </lineage>
</organism>
<reference evidence="5 6" key="1">
    <citation type="journal article" date="2016" name="Sci. Rep.">
        <title>Peltaster fructicola genome reveals evolution from an invasive phytopathogen to an ectophytic parasite.</title>
        <authorList>
            <person name="Xu C."/>
            <person name="Chen H."/>
            <person name="Gleason M.L."/>
            <person name="Xu J.R."/>
            <person name="Liu H."/>
            <person name="Zhang R."/>
            <person name="Sun G."/>
        </authorList>
    </citation>
    <scope>NUCLEOTIDE SEQUENCE [LARGE SCALE GENOMIC DNA]</scope>
    <source>
        <strain evidence="5 6">LNHT1506</strain>
    </source>
</reference>
<dbReference type="GO" id="GO:0000812">
    <property type="term" value="C:Swr1 complex"/>
    <property type="evidence" value="ECO:0007669"/>
    <property type="project" value="TreeGrafter"/>
</dbReference>
<name>A0A6H0XP74_9PEZI</name>
<dbReference type="PANTHER" id="PTHR48407:SF1">
    <property type="entry name" value="CRANIOFACIAL DEVELOPMENT PROTEIN 1"/>
    <property type="match status" value="1"/>
</dbReference>
<comment type="similarity">
    <text evidence="1">Belongs to the SWC5 family.</text>
</comment>
<evidence type="ECO:0000259" key="4">
    <source>
        <dbReference type="PROSITE" id="PS51279"/>
    </source>
</evidence>